<feature type="region of interest" description="Disordered" evidence="5">
    <location>
        <begin position="1"/>
        <end position="45"/>
    </location>
</feature>
<dbReference type="AlphaFoldDB" id="A0A024GNL6"/>
<evidence type="ECO:0000259" key="7">
    <source>
        <dbReference type="PROSITE" id="PS51778"/>
    </source>
</evidence>
<dbReference type="PROSITE" id="PS51778">
    <property type="entry name" value="VAST"/>
    <property type="match status" value="1"/>
</dbReference>
<evidence type="ECO:0000256" key="1">
    <source>
        <dbReference type="ARBA" id="ARBA00004167"/>
    </source>
</evidence>
<dbReference type="EMBL" id="CAIX01000194">
    <property type="protein sequence ID" value="CCI47911.1"/>
    <property type="molecule type" value="Genomic_DNA"/>
</dbReference>
<evidence type="ECO:0000313" key="9">
    <source>
        <dbReference type="Proteomes" id="UP000053237"/>
    </source>
</evidence>
<gene>
    <name evidence="8" type="ORF">BN9_089540</name>
</gene>
<proteinExistence type="predicted"/>
<feature type="compositionally biased region" description="Polar residues" evidence="5">
    <location>
        <begin position="24"/>
        <end position="42"/>
    </location>
</feature>
<comment type="caution">
    <text evidence="8">The sequence shown here is derived from an EMBL/GenBank/DDBJ whole genome shotgun (WGS) entry which is preliminary data.</text>
</comment>
<evidence type="ECO:0000256" key="3">
    <source>
        <dbReference type="ARBA" id="ARBA00022989"/>
    </source>
</evidence>
<feature type="compositionally biased region" description="Polar residues" evidence="5">
    <location>
        <begin position="243"/>
        <end position="254"/>
    </location>
</feature>
<dbReference type="OrthoDB" id="2162691at2759"/>
<comment type="subcellular location">
    <subcellularLocation>
        <location evidence="1">Membrane</location>
        <topology evidence="1">Single-pass membrane protein</topology>
    </subcellularLocation>
</comment>
<dbReference type="Gene3D" id="2.30.29.30">
    <property type="entry name" value="Pleckstrin-homology domain (PH domain)/Phosphotyrosine-binding domain (PTB)"/>
    <property type="match status" value="1"/>
</dbReference>
<evidence type="ECO:0000313" key="8">
    <source>
        <dbReference type="EMBL" id="CCI47911.1"/>
    </source>
</evidence>
<dbReference type="Proteomes" id="UP000053237">
    <property type="component" value="Unassembled WGS sequence"/>
</dbReference>
<accession>A0A024GNL6</accession>
<feature type="region of interest" description="Disordered" evidence="5">
    <location>
        <begin position="219"/>
        <end position="254"/>
    </location>
</feature>
<evidence type="ECO:0000256" key="6">
    <source>
        <dbReference type="SAM" id="Phobius"/>
    </source>
</evidence>
<feature type="compositionally biased region" description="Acidic residues" evidence="5">
    <location>
        <begin position="228"/>
        <end position="242"/>
    </location>
</feature>
<keyword evidence="3 6" id="KW-1133">Transmembrane helix</keyword>
<dbReference type="InterPro" id="IPR011993">
    <property type="entry name" value="PH-like_dom_sf"/>
</dbReference>
<sequence>MTASASVFANSKIRSDSNIDDTDTQSSTSLMQKQMQLISSPHSDLKCDSYEASLDAERESESDTVENESRVEYFSEGKNGTDVSQPQKASSIVEDSIRKDIICTMFDLPTSTTFYPDFSCALSATFAMHGRMYPTSDVLCFYSNVFGRERKILIPYQFIITLQKTTTLMFQLAIRIEVQNDCSAKPKEYTFTSFWGNNRDCCFKLLTAIREQCRHPSEDREVAWGDSRDDETSENDLDDASASEEQVNDRTSNAESDLFNTDYKSLRDDSMQLVTDQSFAVTPEEFMKQFIYDNAPFGLNEFYRKIGYWDITLDPWTQSNDMDGKTRSARYRVPVDAPLGPSTSLVDSVQCCKRPNQCVYIVETSTRIVDVPYGDHFSVIDRWTIMPIQLESGVGTHLQIELKVAFSKSTLWKSTICSKAAAENTKKFEQWVSHAKETLAARSSSVELSGTKHHKARVPATRNRSAGMKTNISHRKTVDANKSQKHSSAFLNGMYWVLVLLFAIIAIHFQATLGRMERLLLQAREDLDHIRHELHQIKAINRHIPT</sequence>
<keyword evidence="9" id="KW-1185">Reference proteome</keyword>
<reference evidence="8 9" key="1">
    <citation type="submission" date="2012-05" db="EMBL/GenBank/DDBJ databases">
        <title>Recombination and specialization in a pathogen metapopulation.</title>
        <authorList>
            <person name="Gardiner A."/>
            <person name="Kemen E."/>
            <person name="Schultz-Larsen T."/>
            <person name="MacLean D."/>
            <person name="Van Oosterhout C."/>
            <person name="Jones J.D.G."/>
        </authorList>
    </citation>
    <scope>NUCLEOTIDE SEQUENCE [LARGE SCALE GENOMIC DNA]</scope>
    <source>
        <strain evidence="8 9">Ac Nc2</strain>
    </source>
</reference>
<dbReference type="InParanoid" id="A0A024GNL6"/>
<dbReference type="STRING" id="65357.A0A024GNL6"/>
<feature type="transmembrane region" description="Helical" evidence="6">
    <location>
        <begin position="493"/>
        <end position="514"/>
    </location>
</feature>
<organism evidence="8 9">
    <name type="scientific">Albugo candida</name>
    <dbReference type="NCBI Taxonomy" id="65357"/>
    <lineage>
        <taxon>Eukaryota</taxon>
        <taxon>Sar</taxon>
        <taxon>Stramenopiles</taxon>
        <taxon>Oomycota</taxon>
        <taxon>Peronosporomycetes</taxon>
        <taxon>Albuginales</taxon>
        <taxon>Albuginaceae</taxon>
        <taxon>Albugo</taxon>
    </lineage>
</organism>
<feature type="domain" description="VASt" evidence="7">
    <location>
        <begin position="270"/>
        <end position="443"/>
    </location>
</feature>
<name>A0A024GNL6_9STRA</name>
<protein>
    <recommendedName>
        <fullName evidence="7">VASt domain-containing protein</fullName>
    </recommendedName>
</protein>
<evidence type="ECO:0000256" key="2">
    <source>
        <dbReference type="ARBA" id="ARBA00022692"/>
    </source>
</evidence>
<keyword evidence="4 6" id="KW-0472">Membrane</keyword>
<dbReference type="Pfam" id="PF16016">
    <property type="entry name" value="VASt"/>
    <property type="match status" value="1"/>
</dbReference>
<dbReference type="SMART" id="SM00568">
    <property type="entry name" value="GRAM"/>
    <property type="match status" value="1"/>
</dbReference>
<dbReference type="PANTHER" id="PTHR47666:SF1">
    <property type="entry name" value="PROTEIN VASCULAR ASSOCIATED DEATH 1, CHLOROPLASTIC"/>
    <property type="match status" value="1"/>
</dbReference>
<dbReference type="CDD" id="cd13220">
    <property type="entry name" value="PH-GRAM_GRAMDC"/>
    <property type="match status" value="1"/>
</dbReference>
<dbReference type="PANTHER" id="PTHR47666">
    <property type="entry name" value="PROTEIN VASCULAR ASSOCIATED DEATH 1, CHLOROPLASTIC"/>
    <property type="match status" value="1"/>
</dbReference>
<keyword evidence="2 6" id="KW-0812">Transmembrane</keyword>
<evidence type="ECO:0000256" key="5">
    <source>
        <dbReference type="SAM" id="MobiDB-lite"/>
    </source>
</evidence>
<dbReference type="InterPro" id="IPR004182">
    <property type="entry name" value="GRAM"/>
</dbReference>
<evidence type="ECO:0000256" key="4">
    <source>
        <dbReference type="ARBA" id="ARBA00023136"/>
    </source>
</evidence>
<dbReference type="InterPro" id="IPR031968">
    <property type="entry name" value="VASt"/>
</dbReference>
<dbReference type="GO" id="GO:0016020">
    <property type="term" value="C:membrane"/>
    <property type="evidence" value="ECO:0007669"/>
    <property type="project" value="UniProtKB-SubCell"/>
</dbReference>
<feature type="region of interest" description="Disordered" evidence="5">
    <location>
        <begin position="443"/>
        <end position="463"/>
    </location>
</feature>
<dbReference type="Pfam" id="PF02893">
    <property type="entry name" value="GRAM"/>
    <property type="match status" value="1"/>
</dbReference>